<sequence length="161" mass="18204">MLLFVPGGWRWLVVAGGGRGGGRGKRGDEGGRGGRGFVLGITRGGWRRSLEVVSGEWWRSNWARRRTRKTRRTRWTRRTRICARYNPKWLAVVELDEVEDEDLCSYLTTVIPYHMDSGPPDNQALQVLIKILKAIDEDSSTVPTLLTDYILKGGLISFTLS</sequence>
<evidence type="ECO:0000313" key="5">
    <source>
        <dbReference type="RefSeq" id="XP_046600016.1"/>
    </source>
</evidence>
<keyword evidence="2" id="KW-0597">Phosphoprotein</keyword>
<dbReference type="PANTHER" id="PTHR12394:SF12">
    <property type="entry name" value="LD08195P"/>
    <property type="match status" value="1"/>
</dbReference>
<dbReference type="Proteomes" id="UP000829291">
    <property type="component" value="Chromosome 6"/>
</dbReference>
<dbReference type="InterPro" id="IPR011680">
    <property type="entry name" value="FEZ"/>
</dbReference>
<proteinExistence type="inferred from homology"/>
<accession>A0ABM3GIC2</accession>
<name>A0ABM3GIC2_NEOLC</name>
<evidence type="ECO:0000256" key="3">
    <source>
        <dbReference type="ARBA" id="ARBA00023054"/>
    </source>
</evidence>
<reference evidence="5" key="1">
    <citation type="submission" date="2025-08" db="UniProtKB">
        <authorList>
            <consortium name="RefSeq"/>
        </authorList>
    </citation>
    <scope>IDENTIFICATION</scope>
    <source>
        <tissue evidence="5">Thorax and Abdomen</tissue>
    </source>
</reference>
<keyword evidence="4" id="KW-1185">Reference proteome</keyword>
<gene>
    <name evidence="5" type="primary">LOC124295171</name>
</gene>
<evidence type="ECO:0000256" key="1">
    <source>
        <dbReference type="ARBA" id="ARBA00006788"/>
    </source>
</evidence>
<dbReference type="RefSeq" id="XP_046600016.1">
    <property type="nucleotide sequence ID" value="XM_046744060.1"/>
</dbReference>
<dbReference type="PANTHER" id="PTHR12394">
    <property type="entry name" value="ZYGIN"/>
    <property type="match status" value="1"/>
</dbReference>
<protein>
    <submittedName>
        <fullName evidence="5">Uncharacterized protein LOC124295171</fullName>
    </submittedName>
</protein>
<organism evidence="4 5">
    <name type="scientific">Neodiprion lecontei</name>
    <name type="common">Redheaded pine sawfly</name>
    <dbReference type="NCBI Taxonomy" id="441921"/>
    <lineage>
        <taxon>Eukaryota</taxon>
        <taxon>Metazoa</taxon>
        <taxon>Ecdysozoa</taxon>
        <taxon>Arthropoda</taxon>
        <taxon>Hexapoda</taxon>
        <taxon>Insecta</taxon>
        <taxon>Pterygota</taxon>
        <taxon>Neoptera</taxon>
        <taxon>Endopterygota</taxon>
        <taxon>Hymenoptera</taxon>
        <taxon>Tenthredinoidea</taxon>
        <taxon>Diprionidae</taxon>
        <taxon>Diprioninae</taxon>
        <taxon>Neodiprion</taxon>
    </lineage>
</organism>
<evidence type="ECO:0000313" key="4">
    <source>
        <dbReference type="Proteomes" id="UP000829291"/>
    </source>
</evidence>
<evidence type="ECO:0000256" key="2">
    <source>
        <dbReference type="ARBA" id="ARBA00022553"/>
    </source>
</evidence>
<dbReference type="GeneID" id="124295171"/>
<comment type="similarity">
    <text evidence="1">Belongs to the zygin family.</text>
</comment>
<keyword evidence="3" id="KW-0175">Coiled coil</keyword>